<proteinExistence type="predicted"/>
<sequence>MKFRIWKKSYVEWDREGSNLKSIPTNHALLVLSASFEIGEHYPEHLFLALSQAIYNIRERYLWEYTKPEKSTSADGELEEFGRALFYGQTPEAVALFKKLQGEAIALKPELEDLLFFFGIIEVEETTRRQMRNLGHKAIAVEKAYKLVIKCPKNADYFYDWMVRYLSSQPVILPLYDELTANYTLSDKWCGNAMRFDDDVFELIYDGLYHNRGIITTMEKALNAGYSPDSVRKSLALSALRFMIERRIDSTFYFIHLFNYLHASEQYFQRHRNLRSLQALFVQGLYCERVLNERCGMGNDQQNYEVTSKDELVKEILSIDATVSGGHDLKFLSSVLEEMKTAPAWAEEYYLKALTKHLSLARKSHKVLEILQKL</sequence>
<name>C5CF41_KOSOT</name>
<dbReference type="HOGENOM" id="CLU_739234_0_0_0"/>
<accession>C5CF41</accession>
<evidence type="ECO:0000313" key="1">
    <source>
        <dbReference type="EMBL" id="ACR80306.1"/>
    </source>
</evidence>
<gene>
    <name evidence="1" type="ordered locus">Kole_1616</name>
</gene>
<organism evidence="1 2">
    <name type="scientific">Kosmotoga olearia (strain ATCC BAA-1733 / DSM 21960 / TBF 19.5.1)</name>
    <dbReference type="NCBI Taxonomy" id="521045"/>
    <lineage>
        <taxon>Bacteria</taxon>
        <taxon>Thermotogati</taxon>
        <taxon>Thermotogota</taxon>
        <taxon>Thermotogae</taxon>
        <taxon>Kosmotogales</taxon>
        <taxon>Kosmotogaceae</taxon>
        <taxon>Kosmotoga</taxon>
    </lineage>
</organism>
<reference evidence="1 2" key="1">
    <citation type="submission" date="2009-06" db="EMBL/GenBank/DDBJ databases">
        <title>Complete sequence of Thermotogales bacterium TBF 19.5.1.</title>
        <authorList>
            <consortium name="US DOE Joint Genome Institute"/>
            <person name="Lucas S."/>
            <person name="Copeland A."/>
            <person name="Lapidus A."/>
            <person name="Glavina del Rio T."/>
            <person name="Tice H."/>
            <person name="Bruce D."/>
            <person name="Goodwin L."/>
            <person name="Pitluck S."/>
            <person name="Chertkov O."/>
            <person name="Brettin T."/>
            <person name="Detter J.C."/>
            <person name="Han C."/>
            <person name="Schmutz J."/>
            <person name="Larimer F."/>
            <person name="Land M."/>
            <person name="Hauser L."/>
            <person name="Kyrpides N."/>
            <person name="Ovchinnikova G."/>
            <person name="Noll K."/>
        </authorList>
    </citation>
    <scope>NUCLEOTIDE SEQUENCE [LARGE SCALE GENOMIC DNA]</scope>
    <source>
        <strain evidence="2">ATCC BAA-1733 / DSM 21960 / TBF 19.5.1</strain>
    </source>
</reference>
<evidence type="ECO:0000313" key="2">
    <source>
        <dbReference type="Proteomes" id="UP000002382"/>
    </source>
</evidence>
<dbReference type="AlphaFoldDB" id="C5CF41"/>
<keyword evidence="2" id="KW-1185">Reference proteome</keyword>
<dbReference type="KEGG" id="kol:Kole_1616"/>
<dbReference type="Proteomes" id="UP000002382">
    <property type="component" value="Chromosome"/>
</dbReference>
<reference evidence="1 2" key="2">
    <citation type="journal article" date="2011" name="J. Bacteriol.">
        <title>Genome Sequence of Kosmotoga olearia Strain TBF 19.5.1, a Thermophilic Bacterium with a Wide Growth Temperature Range, Isolated from the Troll B Oil Platform in the North Sea.</title>
        <authorList>
            <person name="Swithers K.S."/>
            <person name="Dipippo J.L."/>
            <person name="Bruce D.C."/>
            <person name="Detter C."/>
            <person name="Tapia R."/>
            <person name="Han S."/>
            <person name="Goodwin L.A."/>
            <person name="Han J."/>
            <person name="Woyke T."/>
            <person name="Pitluck S."/>
            <person name="Pennacchio L."/>
            <person name="Nolan M."/>
            <person name="Mikhailova N."/>
            <person name="Land M.L."/>
            <person name="Nesbo C.L."/>
            <person name="Gogarten J.P."/>
            <person name="Noll K.M."/>
        </authorList>
    </citation>
    <scope>NUCLEOTIDE SEQUENCE [LARGE SCALE GENOMIC DNA]</scope>
    <source>
        <strain evidence="2">ATCC BAA-1733 / DSM 21960 / TBF 19.5.1</strain>
    </source>
</reference>
<protein>
    <submittedName>
        <fullName evidence="1">Uncharacterized protein</fullName>
    </submittedName>
</protein>
<dbReference type="EMBL" id="CP001634">
    <property type="protein sequence ID" value="ACR80306.1"/>
    <property type="molecule type" value="Genomic_DNA"/>
</dbReference>